<sequence>MYSNYDFIEFLLNVATFIKEHILKIIIFGIIFIAGIIKIIEWVVKLF</sequence>
<keyword evidence="1" id="KW-0812">Transmembrane</keyword>
<keyword evidence="1" id="KW-0472">Membrane</keyword>
<organism evidence="2">
    <name type="scientific">marine sediment metagenome</name>
    <dbReference type="NCBI Taxonomy" id="412755"/>
    <lineage>
        <taxon>unclassified sequences</taxon>
        <taxon>metagenomes</taxon>
        <taxon>ecological metagenomes</taxon>
    </lineage>
</organism>
<dbReference type="EMBL" id="BARU01035830">
    <property type="protein sequence ID" value="GAH84927.1"/>
    <property type="molecule type" value="Genomic_DNA"/>
</dbReference>
<name>X1IT80_9ZZZZ</name>
<keyword evidence="1" id="KW-1133">Transmembrane helix</keyword>
<accession>X1IT80</accession>
<reference evidence="2" key="1">
    <citation type="journal article" date="2014" name="Front. Microbiol.">
        <title>High frequency of phylogenetically diverse reductive dehalogenase-homologous genes in deep subseafloor sedimentary metagenomes.</title>
        <authorList>
            <person name="Kawai M."/>
            <person name="Futagami T."/>
            <person name="Toyoda A."/>
            <person name="Takaki Y."/>
            <person name="Nishi S."/>
            <person name="Hori S."/>
            <person name="Arai W."/>
            <person name="Tsubouchi T."/>
            <person name="Morono Y."/>
            <person name="Uchiyama I."/>
            <person name="Ito T."/>
            <person name="Fujiyama A."/>
            <person name="Inagaki F."/>
            <person name="Takami H."/>
        </authorList>
    </citation>
    <scope>NUCLEOTIDE SEQUENCE</scope>
    <source>
        <strain evidence="2">Expedition CK06-06</strain>
    </source>
</reference>
<evidence type="ECO:0000313" key="2">
    <source>
        <dbReference type="EMBL" id="GAH84927.1"/>
    </source>
</evidence>
<proteinExistence type="predicted"/>
<gene>
    <name evidence="2" type="ORF">S03H2_56030</name>
</gene>
<dbReference type="AlphaFoldDB" id="X1IT80"/>
<feature type="transmembrane region" description="Helical" evidence="1">
    <location>
        <begin position="22"/>
        <end position="44"/>
    </location>
</feature>
<protein>
    <submittedName>
        <fullName evidence="2">Uncharacterized protein</fullName>
    </submittedName>
</protein>
<comment type="caution">
    <text evidence="2">The sequence shown here is derived from an EMBL/GenBank/DDBJ whole genome shotgun (WGS) entry which is preliminary data.</text>
</comment>
<evidence type="ECO:0000256" key="1">
    <source>
        <dbReference type="SAM" id="Phobius"/>
    </source>
</evidence>